<proteinExistence type="predicted"/>
<name>A0A644SJW9_9ZZZZ</name>
<accession>A0A644SJW9</accession>
<comment type="caution">
    <text evidence="2">The sequence shown here is derived from an EMBL/GenBank/DDBJ whole genome shotgun (WGS) entry which is preliminary data.</text>
</comment>
<dbReference type="InterPro" id="IPR012654">
    <property type="entry name" value="CHP02391"/>
</dbReference>
<reference evidence="2" key="1">
    <citation type="submission" date="2019-08" db="EMBL/GenBank/DDBJ databases">
        <authorList>
            <person name="Kucharzyk K."/>
            <person name="Murdoch R.W."/>
            <person name="Higgins S."/>
            <person name="Loffler F."/>
        </authorList>
    </citation>
    <scope>NUCLEOTIDE SEQUENCE</scope>
</reference>
<evidence type="ECO:0000259" key="1">
    <source>
        <dbReference type="Pfam" id="PF09509"/>
    </source>
</evidence>
<feature type="domain" description="Conserved hypothetical protein CHP02391" evidence="1">
    <location>
        <begin position="1"/>
        <end position="67"/>
    </location>
</feature>
<organism evidence="2">
    <name type="scientific">bioreactor metagenome</name>
    <dbReference type="NCBI Taxonomy" id="1076179"/>
    <lineage>
        <taxon>unclassified sequences</taxon>
        <taxon>metagenomes</taxon>
        <taxon>ecological metagenomes</taxon>
    </lineage>
</organism>
<protein>
    <recommendedName>
        <fullName evidence="1">Conserved hypothetical protein CHP02391 domain-containing protein</fullName>
    </recommendedName>
</protein>
<evidence type="ECO:0000313" key="2">
    <source>
        <dbReference type="EMBL" id="MPL55000.1"/>
    </source>
</evidence>
<dbReference type="AlphaFoldDB" id="A0A644SJW9"/>
<gene>
    <name evidence="2" type="ORF">SDC9_00467</name>
</gene>
<sequence length="93" mass="10610">MTAAFSVNNQIVQLAYINTANGRNIQLGYIKIFKGSMIRIRNSKAHEDLNSDRTNTIYLLYNTSFLFIKLQESGVLTAANISYDKEQTKKQVF</sequence>
<dbReference type="Pfam" id="PF09509">
    <property type="entry name" value="Hypoth_Ymh"/>
    <property type="match status" value="1"/>
</dbReference>
<dbReference type="EMBL" id="VSSQ01000001">
    <property type="protein sequence ID" value="MPL55000.1"/>
    <property type="molecule type" value="Genomic_DNA"/>
</dbReference>